<dbReference type="Gene3D" id="1.10.1040.10">
    <property type="entry name" value="N-(1-d-carboxylethyl)-l-norvaline Dehydrogenase, domain 2"/>
    <property type="match status" value="1"/>
</dbReference>
<feature type="domain" description="Mannitol dehydrogenase N-terminal" evidence="7">
    <location>
        <begin position="46"/>
        <end position="306"/>
    </location>
</feature>
<protein>
    <recommendedName>
        <fullName evidence="3">Mannitol-1-phosphate 5-dehydrogenase</fullName>
        <ecNumber evidence="2">1.1.1.17</ecNumber>
    </recommendedName>
</protein>
<dbReference type="SUPFAM" id="SSF48179">
    <property type="entry name" value="6-phosphogluconate dehydrogenase C-terminal domain-like"/>
    <property type="match status" value="1"/>
</dbReference>
<dbReference type="EMBL" id="BMIS01000001">
    <property type="protein sequence ID" value="GGE58438.1"/>
    <property type="molecule type" value="Genomic_DNA"/>
</dbReference>
<keyword evidence="5" id="KW-0520">NAD</keyword>
<dbReference type="AlphaFoldDB" id="A0A917AK25"/>
<dbReference type="PANTHER" id="PTHR43362:SF1">
    <property type="entry name" value="MANNITOL DEHYDROGENASE 2-RELATED"/>
    <property type="match status" value="1"/>
</dbReference>
<dbReference type="InterPro" id="IPR036291">
    <property type="entry name" value="NAD(P)-bd_dom_sf"/>
</dbReference>
<evidence type="ECO:0000256" key="2">
    <source>
        <dbReference type="ARBA" id="ARBA00012939"/>
    </source>
</evidence>
<dbReference type="Proteomes" id="UP000633136">
    <property type="component" value="Unassembled WGS sequence"/>
</dbReference>
<dbReference type="SUPFAM" id="SSF51735">
    <property type="entry name" value="NAD(P)-binding Rossmann-fold domains"/>
    <property type="match status" value="1"/>
</dbReference>
<dbReference type="PRINTS" id="PR00084">
    <property type="entry name" value="MTLDHDRGNASE"/>
</dbReference>
<evidence type="ECO:0000256" key="3">
    <source>
        <dbReference type="ARBA" id="ARBA00016219"/>
    </source>
</evidence>
<evidence type="ECO:0000259" key="7">
    <source>
        <dbReference type="Pfam" id="PF01232"/>
    </source>
</evidence>
<comment type="caution">
    <text evidence="9">The sequence shown here is derived from an EMBL/GenBank/DDBJ whole genome shotgun (WGS) entry which is preliminary data.</text>
</comment>
<proteinExistence type="inferred from homology"/>
<keyword evidence="4" id="KW-0560">Oxidoreductase</keyword>
<dbReference type="PROSITE" id="PS00974">
    <property type="entry name" value="MANNITOL_DHGENASE"/>
    <property type="match status" value="1"/>
</dbReference>
<gene>
    <name evidence="9" type="ORF">GCM10011401_01450</name>
</gene>
<comment type="similarity">
    <text evidence="1">Belongs to the mannitol dehydrogenase family.</text>
</comment>
<evidence type="ECO:0000256" key="4">
    <source>
        <dbReference type="ARBA" id="ARBA00023002"/>
    </source>
</evidence>
<dbReference type="EC" id="1.1.1.17" evidence="2"/>
<dbReference type="InterPro" id="IPR008927">
    <property type="entry name" value="6-PGluconate_DH-like_C_sf"/>
</dbReference>
<feature type="domain" description="Mannitol dehydrogenase C-terminal" evidence="8">
    <location>
        <begin position="315"/>
        <end position="504"/>
    </location>
</feature>
<reference evidence="9" key="1">
    <citation type="journal article" date="2014" name="Int. J. Syst. Evol. Microbiol.">
        <title>Complete genome sequence of Corynebacterium casei LMG S-19264T (=DSM 44701T), isolated from a smear-ripened cheese.</title>
        <authorList>
            <consortium name="US DOE Joint Genome Institute (JGI-PGF)"/>
            <person name="Walter F."/>
            <person name="Albersmeier A."/>
            <person name="Kalinowski J."/>
            <person name="Ruckert C."/>
        </authorList>
    </citation>
    <scope>NUCLEOTIDE SEQUENCE</scope>
    <source>
        <strain evidence="9">CGMCC 1.15388</strain>
    </source>
</reference>
<evidence type="ECO:0000256" key="6">
    <source>
        <dbReference type="ARBA" id="ARBA00048615"/>
    </source>
</evidence>
<dbReference type="PANTHER" id="PTHR43362">
    <property type="entry name" value="MANNITOL DEHYDROGENASE DSF1-RELATED"/>
    <property type="match status" value="1"/>
</dbReference>
<evidence type="ECO:0000313" key="10">
    <source>
        <dbReference type="Proteomes" id="UP000633136"/>
    </source>
</evidence>
<organism evidence="9 10">
    <name type="scientific">Nesterenkonia cremea</name>
    <dbReference type="NCBI Taxonomy" id="1882340"/>
    <lineage>
        <taxon>Bacteria</taxon>
        <taxon>Bacillati</taxon>
        <taxon>Actinomycetota</taxon>
        <taxon>Actinomycetes</taxon>
        <taxon>Micrococcales</taxon>
        <taxon>Micrococcaceae</taxon>
        <taxon>Nesterenkonia</taxon>
    </lineage>
</organism>
<comment type="catalytic activity">
    <reaction evidence="6">
        <text>D-mannitol 1-phosphate + NAD(+) = beta-D-fructose 6-phosphate + NADH + H(+)</text>
        <dbReference type="Rhea" id="RHEA:19661"/>
        <dbReference type="ChEBI" id="CHEBI:15378"/>
        <dbReference type="ChEBI" id="CHEBI:57540"/>
        <dbReference type="ChEBI" id="CHEBI:57634"/>
        <dbReference type="ChEBI" id="CHEBI:57945"/>
        <dbReference type="ChEBI" id="CHEBI:61381"/>
        <dbReference type="EC" id="1.1.1.17"/>
    </reaction>
</comment>
<dbReference type="Gene3D" id="3.40.50.720">
    <property type="entry name" value="NAD(P)-binding Rossmann-like Domain"/>
    <property type="match status" value="1"/>
</dbReference>
<name>A0A917AK25_9MICC</name>
<dbReference type="InterPro" id="IPR013118">
    <property type="entry name" value="Mannitol_DH_C"/>
</dbReference>
<evidence type="ECO:0000313" key="9">
    <source>
        <dbReference type="EMBL" id="GGE58438.1"/>
    </source>
</evidence>
<dbReference type="GO" id="GO:0008926">
    <property type="term" value="F:mannitol-1-phosphate 5-dehydrogenase activity"/>
    <property type="evidence" value="ECO:0007669"/>
    <property type="project" value="UniProtKB-EC"/>
</dbReference>
<dbReference type="Pfam" id="PF01232">
    <property type="entry name" value="Mannitol_dh"/>
    <property type="match status" value="1"/>
</dbReference>
<dbReference type="InterPro" id="IPR023027">
    <property type="entry name" value="Mannitol_DH_CS"/>
</dbReference>
<reference evidence="9" key="2">
    <citation type="submission" date="2020-09" db="EMBL/GenBank/DDBJ databases">
        <authorList>
            <person name="Sun Q."/>
            <person name="Zhou Y."/>
        </authorList>
    </citation>
    <scope>NUCLEOTIDE SEQUENCE</scope>
    <source>
        <strain evidence="9">CGMCC 1.15388</strain>
    </source>
</reference>
<dbReference type="GO" id="GO:0019594">
    <property type="term" value="P:mannitol metabolic process"/>
    <property type="evidence" value="ECO:0007669"/>
    <property type="project" value="InterPro"/>
</dbReference>
<evidence type="ECO:0000256" key="1">
    <source>
        <dbReference type="ARBA" id="ARBA00006541"/>
    </source>
</evidence>
<keyword evidence="10" id="KW-1185">Reference proteome</keyword>
<dbReference type="InterPro" id="IPR013328">
    <property type="entry name" value="6PGD_dom2"/>
</dbReference>
<dbReference type="InterPro" id="IPR000669">
    <property type="entry name" value="Mannitol_DH"/>
</dbReference>
<dbReference type="InterPro" id="IPR013131">
    <property type="entry name" value="Mannitol_DH_N"/>
</dbReference>
<evidence type="ECO:0000259" key="8">
    <source>
        <dbReference type="Pfam" id="PF08125"/>
    </source>
</evidence>
<dbReference type="GO" id="GO:0046029">
    <property type="term" value="F:mannitol dehydrogenase activity"/>
    <property type="evidence" value="ECO:0007669"/>
    <property type="project" value="TreeGrafter"/>
</dbReference>
<sequence>MSAVMRSFDNVICMTSLSASTLPEIAAANGEALSVPGYPLEDREIGIVHFGVGGFHRAHQAYYLNRLFNAGHSTEWAVCGVGLMPGDVVMRDALTSQDGLYTFAAKFPDGNREASVIGSIAEYLFAPDAPEQVLARMTDPAVRIVSLTVTEGGYNYNPSTGEFQYETPAIAADLDAVFGDGETSPQTMFGFVVEALRRRREAGVQPFTVLSCDNVRGNGHLAKEMVLAYTRRRDEQTHAEPLADWIEQNVAFPNCMVDRITPVTADEDRAMIAEDYGIEDAWPVVSEDFIQWVLEDDFPTGRPAFEEVGVQMVQNVEPYELMKLRLLNCSHQAIAYFGLLLGHTYAHEACTDPELTSFTRVLYMDDEGTPTVPEVPGIDLDAYKDQLIARFANEHVKDTLARLAAESSDRIPTWMMPVIRENLDAGRDVTICAAIVASWARYAEGTGENGEQWPVVDRLRDRVMAAAAQHDQDPLAFLRDEELFGDLVQHEAFTRPYLEALEALRTDGARALLQRLTAQRLNGRG</sequence>
<dbReference type="InterPro" id="IPR050988">
    <property type="entry name" value="Mannitol_DH/Oxidoreductase"/>
</dbReference>
<evidence type="ECO:0000256" key="5">
    <source>
        <dbReference type="ARBA" id="ARBA00023027"/>
    </source>
</evidence>
<dbReference type="Pfam" id="PF08125">
    <property type="entry name" value="Mannitol_dh_C"/>
    <property type="match status" value="1"/>
</dbReference>
<accession>A0A917AK25</accession>